<comment type="function">
    <text evidence="8">Catalyzes the methylthiolation of an aspartic acid residue of ribosomal protein uS12.</text>
</comment>
<dbReference type="Gene3D" id="3.40.50.12160">
    <property type="entry name" value="Methylthiotransferase, N-terminal domain"/>
    <property type="match status" value="1"/>
</dbReference>
<dbReference type="Proteomes" id="UP000002881">
    <property type="component" value="Chromosome"/>
</dbReference>
<keyword evidence="7 8" id="KW-0411">Iron-sulfur</keyword>
<dbReference type="GO" id="GO:0005840">
    <property type="term" value="C:ribosome"/>
    <property type="evidence" value="ECO:0007669"/>
    <property type="project" value="UniProtKB-KW"/>
</dbReference>
<dbReference type="GeneID" id="87106222"/>
<feature type="binding site" evidence="8">
    <location>
        <position position="152"/>
    </location>
    <ligand>
        <name>[4Fe-4S] cluster</name>
        <dbReference type="ChEBI" id="CHEBI:49883"/>
        <label>2</label>
        <note>4Fe-4S-S-AdoMet</note>
    </ligand>
</feature>
<dbReference type="PROSITE" id="PS51918">
    <property type="entry name" value="RADICAL_SAM"/>
    <property type="match status" value="1"/>
</dbReference>
<comment type="subcellular location">
    <subcellularLocation>
        <location evidence="8">Cytoplasm</location>
    </subcellularLocation>
</comment>
<dbReference type="PROSITE" id="PS51449">
    <property type="entry name" value="MTTASE_N"/>
    <property type="match status" value="1"/>
</dbReference>
<evidence type="ECO:0000256" key="4">
    <source>
        <dbReference type="ARBA" id="ARBA00022691"/>
    </source>
</evidence>
<keyword evidence="6 8" id="KW-0408">Iron</keyword>
<comment type="cofactor">
    <cofactor evidence="8">
        <name>[4Fe-4S] cluster</name>
        <dbReference type="ChEBI" id="CHEBI:49883"/>
    </cofactor>
    <text evidence="8">Binds 2 [4Fe-4S] clusters. One cluster is coordinated with 3 cysteines and an exchangeable S-adenosyl-L-methionine.</text>
</comment>
<evidence type="ECO:0000256" key="2">
    <source>
        <dbReference type="ARBA" id="ARBA00022490"/>
    </source>
</evidence>
<keyword evidence="3 8" id="KW-0808">Transferase</keyword>
<evidence type="ECO:0000313" key="12">
    <source>
        <dbReference type="EMBL" id="AFK06097.1"/>
    </source>
</evidence>
<feature type="domain" description="TRAM" evidence="9">
    <location>
        <begin position="367"/>
        <end position="431"/>
    </location>
</feature>
<dbReference type="SUPFAM" id="SSF102114">
    <property type="entry name" value="Radical SAM enzymes"/>
    <property type="match status" value="1"/>
</dbReference>
<dbReference type="Pfam" id="PF18693">
    <property type="entry name" value="TRAM_2"/>
    <property type="match status" value="1"/>
</dbReference>
<dbReference type="PANTHER" id="PTHR43837:SF1">
    <property type="entry name" value="RIBOSOMAL PROTEIN US12 METHYLTHIOTRANSFERASE RIMO"/>
    <property type="match status" value="1"/>
</dbReference>
<dbReference type="InterPro" id="IPR058240">
    <property type="entry name" value="rSAM_sf"/>
</dbReference>
<sequence precursor="true">MKLGVLSLGCSKNIADMDNFMGIMANRGHEIVEDASVADLIIIDTCGFIDDAKKESVEEIFKFISLKQENPGLKVVAVGCLVQRYFDELKSEISEIDGLIGVTSPFTLADLIENGEFFYLKEPDGVYDFSSRVVSSKYSAYVKIGDGCNRNCAFCSIPNFKGKSVSRNPDSIVKETLSLIRKGVKEIDLVSQDCTQYGKDLNEKTDLKSLLERLNNIDGDFWIRVLYLHPDHVDNELVDSILSLSKVVDYFDIPVQSGSTRILKKMGRIKDSDRLRELLFGIRQKAPHAILRTTLLIGFPGESEATFNETLDFVRSVKFDRLGGFVYSNEEGTQAFGQKRTIGRKAAKEMLNSLLEEQDTISAGRLSQFKGQIMTVLVEESGSSYSLGRAYNSAPDVDGVVVLKGHNEDGVFVKARITDSYEHDMEGVILDELA</sequence>
<evidence type="ECO:0000313" key="13">
    <source>
        <dbReference type="Proteomes" id="UP000002881"/>
    </source>
</evidence>
<dbReference type="PROSITE" id="PS50926">
    <property type="entry name" value="TRAM"/>
    <property type="match status" value="1"/>
</dbReference>
<name>I2F2E4_9BACT</name>
<dbReference type="InterPro" id="IPR005839">
    <property type="entry name" value="Methylthiotransferase"/>
</dbReference>
<evidence type="ECO:0000256" key="3">
    <source>
        <dbReference type="ARBA" id="ARBA00022679"/>
    </source>
</evidence>
<dbReference type="PANTHER" id="PTHR43837">
    <property type="entry name" value="RIBOSOMAL PROTEIN S12 METHYLTHIOTRANSFERASE RIMO"/>
    <property type="match status" value="1"/>
</dbReference>
<dbReference type="GO" id="GO:0005829">
    <property type="term" value="C:cytosol"/>
    <property type="evidence" value="ECO:0007669"/>
    <property type="project" value="TreeGrafter"/>
</dbReference>
<dbReference type="NCBIfam" id="TIGR00089">
    <property type="entry name" value="MiaB/RimO family radical SAM methylthiotransferase"/>
    <property type="match status" value="1"/>
</dbReference>
<organism evidence="12 13">
    <name type="scientific">Mesotoga prima MesG1.Ag.4.2</name>
    <dbReference type="NCBI Taxonomy" id="660470"/>
    <lineage>
        <taxon>Bacteria</taxon>
        <taxon>Thermotogati</taxon>
        <taxon>Thermotogota</taxon>
        <taxon>Thermotogae</taxon>
        <taxon>Kosmotogales</taxon>
        <taxon>Kosmotogaceae</taxon>
        <taxon>Mesotoga</taxon>
    </lineage>
</organism>
<dbReference type="Pfam" id="PF00919">
    <property type="entry name" value="UPF0004"/>
    <property type="match status" value="1"/>
</dbReference>
<gene>
    <name evidence="8" type="primary">rimO</name>
    <name evidence="12" type="ORF">Theba_0368</name>
</gene>
<evidence type="ECO:0000259" key="11">
    <source>
        <dbReference type="PROSITE" id="PS51918"/>
    </source>
</evidence>
<dbReference type="EC" id="2.8.4.4" evidence="8"/>
<dbReference type="InterPro" id="IPR023404">
    <property type="entry name" value="rSAM_horseshoe"/>
</dbReference>
<evidence type="ECO:0000256" key="6">
    <source>
        <dbReference type="ARBA" id="ARBA00023004"/>
    </source>
</evidence>
<evidence type="ECO:0000256" key="7">
    <source>
        <dbReference type="ARBA" id="ARBA00023014"/>
    </source>
</evidence>
<comment type="similarity">
    <text evidence="8">Belongs to the methylthiotransferase family. RimO subfamily.</text>
</comment>
<evidence type="ECO:0000259" key="10">
    <source>
        <dbReference type="PROSITE" id="PS51449"/>
    </source>
</evidence>
<dbReference type="STRING" id="660470.Theba_0368"/>
<dbReference type="InterPro" id="IPR006638">
    <property type="entry name" value="Elp3/MiaA/NifB-like_rSAM"/>
</dbReference>
<dbReference type="GO" id="GO:0006400">
    <property type="term" value="P:tRNA modification"/>
    <property type="evidence" value="ECO:0007669"/>
    <property type="project" value="InterPro"/>
</dbReference>
<feature type="binding site" evidence="8">
    <location>
        <position position="148"/>
    </location>
    <ligand>
        <name>[4Fe-4S] cluster</name>
        <dbReference type="ChEBI" id="CHEBI:49883"/>
        <label>2</label>
        <note>4Fe-4S-S-AdoMet</note>
    </ligand>
</feature>
<feature type="binding site" evidence="8">
    <location>
        <position position="10"/>
    </location>
    <ligand>
        <name>[4Fe-4S] cluster</name>
        <dbReference type="ChEBI" id="CHEBI:49883"/>
        <label>1</label>
    </ligand>
</feature>
<feature type="domain" description="MTTase N-terminal" evidence="10">
    <location>
        <begin position="1"/>
        <end position="117"/>
    </location>
</feature>
<feature type="domain" description="Radical SAM core" evidence="11">
    <location>
        <begin position="134"/>
        <end position="365"/>
    </location>
</feature>
<dbReference type="NCBIfam" id="TIGR01125">
    <property type="entry name" value="30S ribosomal protein S12 methylthiotransferase RimO"/>
    <property type="match status" value="1"/>
</dbReference>
<dbReference type="HAMAP" id="MF_01865">
    <property type="entry name" value="MTTase_RimO"/>
    <property type="match status" value="1"/>
</dbReference>
<feature type="binding site" evidence="8">
    <location>
        <position position="155"/>
    </location>
    <ligand>
        <name>[4Fe-4S] cluster</name>
        <dbReference type="ChEBI" id="CHEBI:49883"/>
        <label>2</label>
        <note>4Fe-4S-S-AdoMet</note>
    </ligand>
</feature>
<dbReference type="Pfam" id="PF04055">
    <property type="entry name" value="Radical_SAM"/>
    <property type="match status" value="1"/>
</dbReference>
<dbReference type="InterPro" id="IPR007197">
    <property type="entry name" value="rSAM"/>
</dbReference>
<dbReference type="Gene3D" id="2.40.50.140">
    <property type="entry name" value="Nucleic acid-binding proteins"/>
    <property type="match status" value="1"/>
</dbReference>
<dbReference type="InterPro" id="IPR038135">
    <property type="entry name" value="Methylthiotransferase_N_sf"/>
</dbReference>
<evidence type="ECO:0000256" key="8">
    <source>
        <dbReference type="HAMAP-Rule" id="MF_01865"/>
    </source>
</evidence>
<dbReference type="SFLD" id="SFLDS00029">
    <property type="entry name" value="Radical_SAM"/>
    <property type="match status" value="1"/>
</dbReference>
<dbReference type="HOGENOM" id="CLU_018697_0_1_0"/>
<dbReference type="GO" id="GO:0046872">
    <property type="term" value="F:metal ion binding"/>
    <property type="evidence" value="ECO:0007669"/>
    <property type="project" value="UniProtKB-KW"/>
</dbReference>
<evidence type="ECO:0000259" key="9">
    <source>
        <dbReference type="PROSITE" id="PS50926"/>
    </source>
</evidence>
<evidence type="ECO:0000256" key="5">
    <source>
        <dbReference type="ARBA" id="ARBA00022723"/>
    </source>
</evidence>
<dbReference type="CDD" id="cd01335">
    <property type="entry name" value="Radical_SAM"/>
    <property type="match status" value="1"/>
</dbReference>
<dbReference type="GO" id="GO:0035599">
    <property type="term" value="F:aspartic acid methylthiotransferase activity"/>
    <property type="evidence" value="ECO:0007669"/>
    <property type="project" value="TreeGrafter"/>
</dbReference>
<keyword evidence="12" id="KW-0689">Ribosomal protein</keyword>
<dbReference type="KEGG" id="mpg:Theba_0368"/>
<dbReference type="SFLD" id="SFLDG01061">
    <property type="entry name" value="methylthiotransferase"/>
    <property type="match status" value="1"/>
</dbReference>
<feature type="binding site" evidence="8">
    <location>
        <position position="80"/>
    </location>
    <ligand>
        <name>[4Fe-4S] cluster</name>
        <dbReference type="ChEBI" id="CHEBI:49883"/>
        <label>1</label>
    </ligand>
</feature>
<keyword evidence="12" id="KW-0687">Ribonucleoprotein</keyword>
<dbReference type="GO" id="GO:0103039">
    <property type="term" value="F:protein methylthiotransferase activity"/>
    <property type="evidence" value="ECO:0007669"/>
    <property type="project" value="UniProtKB-EC"/>
</dbReference>
<dbReference type="EMBL" id="CP003532">
    <property type="protein sequence ID" value="AFK06097.1"/>
    <property type="molecule type" value="Genomic_DNA"/>
</dbReference>
<dbReference type="FunFam" id="3.80.30.20:FF:000001">
    <property type="entry name" value="tRNA-2-methylthio-N(6)-dimethylallyladenosine synthase 2"/>
    <property type="match status" value="1"/>
</dbReference>
<dbReference type="InterPro" id="IPR020612">
    <property type="entry name" value="Methylthiotransferase_CS"/>
</dbReference>
<keyword evidence="13" id="KW-1185">Reference proteome</keyword>
<dbReference type="GO" id="GO:0051539">
    <property type="term" value="F:4 iron, 4 sulfur cluster binding"/>
    <property type="evidence" value="ECO:0007669"/>
    <property type="project" value="UniProtKB-UniRule"/>
</dbReference>
<dbReference type="eggNOG" id="COG0621">
    <property type="taxonomic scope" value="Bacteria"/>
</dbReference>
<reference evidence="12 13" key="1">
    <citation type="journal article" date="2012" name="Genome Biol. Evol.">
        <title>Genome Sequence of the Mesophilic Thermotogales Bacterium Mesotoga prima MesG1.Ag.4.2 Reveals the Largest Thermotogales Genome To Date.</title>
        <authorList>
            <person name="Zhaxybayeva O."/>
            <person name="Swithers K.S."/>
            <person name="Foght J."/>
            <person name="Green A.G."/>
            <person name="Bruce D."/>
            <person name="Detter C."/>
            <person name="Han S."/>
            <person name="Teshima H."/>
            <person name="Han J."/>
            <person name="Woyke T."/>
            <person name="Pitluck S."/>
            <person name="Nolan M."/>
            <person name="Ivanova N."/>
            <person name="Pati A."/>
            <person name="Land M.L."/>
            <person name="Dlutek M."/>
            <person name="Doolittle W.F."/>
            <person name="Noll K.M."/>
            <person name="Nesbo C.L."/>
        </authorList>
    </citation>
    <scope>NUCLEOTIDE SEQUENCE [LARGE SCALE GENOMIC DNA]</scope>
    <source>
        <strain evidence="13">mesG1.Ag.4.2</strain>
    </source>
</reference>
<accession>I2F2E4</accession>
<protein>
    <recommendedName>
        <fullName evidence="8">Ribosomal protein uS12 methylthiotransferase RimO</fullName>
        <shortName evidence="8">uS12 MTTase</shortName>
        <shortName evidence="8">uS12 methylthiotransferase</shortName>
        <ecNumber evidence="8">2.8.4.4</ecNumber>
    </recommendedName>
    <alternativeName>
        <fullName evidence="8">Ribosomal protein uS12 (aspartate-C(3))-methylthiotransferase</fullName>
    </alternativeName>
    <alternativeName>
        <fullName evidence="8">Ribosome maturation factor RimO</fullName>
    </alternativeName>
</protein>
<proteinExistence type="inferred from homology"/>
<keyword evidence="5 8" id="KW-0479">Metal-binding</keyword>
<dbReference type="InterPro" id="IPR012340">
    <property type="entry name" value="NA-bd_OB-fold"/>
</dbReference>
<evidence type="ECO:0000256" key="1">
    <source>
        <dbReference type="ARBA" id="ARBA00022485"/>
    </source>
</evidence>
<dbReference type="Gene3D" id="3.80.30.20">
    <property type="entry name" value="tm_1862 like domain"/>
    <property type="match status" value="1"/>
</dbReference>
<comment type="catalytic activity">
    <reaction evidence="8">
        <text>L-aspartate(89)-[ribosomal protein uS12]-hydrogen + (sulfur carrier)-SH + AH2 + 2 S-adenosyl-L-methionine = 3-methylsulfanyl-L-aspartate(89)-[ribosomal protein uS12]-hydrogen + (sulfur carrier)-H + 5'-deoxyadenosine + L-methionine + A + S-adenosyl-L-homocysteine + 2 H(+)</text>
        <dbReference type="Rhea" id="RHEA:37087"/>
        <dbReference type="Rhea" id="RHEA-COMP:10460"/>
        <dbReference type="Rhea" id="RHEA-COMP:10461"/>
        <dbReference type="Rhea" id="RHEA-COMP:14737"/>
        <dbReference type="Rhea" id="RHEA-COMP:14739"/>
        <dbReference type="ChEBI" id="CHEBI:13193"/>
        <dbReference type="ChEBI" id="CHEBI:15378"/>
        <dbReference type="ChEBI" id="CHEBI:17319"/>
        <dbReference type="ChEBI" id="CHEBI:17499"/>
        <dbReference type="ChEBI" id="CHEBI:29917"/>
        <dbReference type="ChEBI" id="CHEBI:29961"/>
        <dbReference type="ChEBI" id="CHEBI:57844"/>
        <dbReference type="ChEBI" id="CHEBI:57856"/>
        <dbReference type="ChEBI" id="CHEBI:59789"/>
        <dbReference type="ChEBI" id="CHEBI:64428"/>
        <dbReference type="ChEBI" id="CHEBI:73599"/>
        <dbReference type="EC" id="2.8.4.4"/>
    </reaction>
</comment>
<dbReference type="PROSITE" id="PS01278">
    <property type="entry name" value="MTTASE_RADICAL"/>
    <property type="match status" value="1"/>
</dbReference>
<dbReference type="AlphaFoldDB" id="I2F2E4"/>
<dbReference type="InterPro" id="IPR005840">
    <property type="entry name" value="Ribosomal_uS12_MeSTrfase_RimO"/>
</dbReference>
<keyword evidence="4 8" id="KW-0949">S-adenosyl-L-methionine</keyword>
<dbReference type="SFLD" id="SFLDG01082">
    <property type="entry name" value="B12-binding_domain_containing"/>
    <property type="match status" value="1"/>
</dbReference>
<dbReference type="RefSeq" id="WP_014730224.1">
    <property type="nucleotide sequence ID" value="NC_017934.1"/>
</dbReference>
<dbReference type="InterPro" id="IPR002792">
    <property type="entry name" value="TRAM_dom"/>
</dbReference>
<feature type="binding site" evidence="8">
    <location>
        <position position="46"/>
    </location>
    <ligand>
        <name>[4Fe-4S] cluster</name>
        <dbReference type="ChEBI" id="CHEBI:49883"/>
        <label>1</label>
    </ligand>
</feature>
<dbReference type="InterPro" id="IPR013848">
    <property type="entry name" value="Methylthiotransferase_N"/>
</dbReference>
<keyword evidence="2 8" id="KW-0963">Cytoplasm</keyword>
<keyword evidence="1 8" id="KW-0004">4Fe-4S</keyword>
<dbReference type="SMART" id="SM00729">
    <property type="entry name" value="Elp3"/>
    <property type="match status" value="1"/>
</dbReference>